<dbReference type="EMBL" id="ML769430">
    <property type="protein sequence ID" value="KAE9402930.1"/>
    <property type="molecule type" value="Genomic_DNA"/>
</dbReference>
<reference evidence="2" key="1">
    <citation type="journal article" date="2019" name="Environ. Microbiol.">
        <title>Fungal ecological strategies reflected in gene transcription - a case study of two litter decomposers.</title>
        <authorList>
            <person name="Barbi F."/>
            <person name="Kohler A."/>
            <person name="Barry K."/>
            <person name="Baskaran P."/>
            <person name="Daum C."/>
            <person name="Fauchery L."/>
            <person name="Ihrmark K."/>
            <person name="Kuo A."/>
            <person name="LaButti K."/>
            <person name="Lipzen A."/>
            <person name="Morin E."/>
            <person name="Grigoriev I.V."/>
            <person name="Henrissat B."/>
            <person name="Lindahl B."/>
            <person name="Martin F."/>
        </authorList>
    </citation>
    <scope>NUCLEOTIDE SEQUENCE</scope>
    <source>
        <strain evidence="2">JB14</strain>
    </source>
</reference>
<protein>
    <submittedName>
        <fullName evidence="2">Uncharacterized protein</fullName>
    </submittedName>
</protein>
<feature type="compositionally biased region" description="Pro residues" evidence="1">
    <location>
        <begin position="14"/>
        <end position="27"/>
    </location>
</feature>
<dbReference type="AlphaFoldDB" id="A0A6A4HYX8"/>
<keyword evidence="3" id="KW-1185">Reference proteome</keyword>
<dbReference type="Proteomes" id="UP000799118">
    <property type="component" value="Unassembled WGS sequence"/>
</dbReference>
<proteinExistence type="predicted"/>
<name>A0A6A4HYX8_9AGAR</name>
<feature type="non-terminal residue" evidence="2">
    <location>
        <position position="1"/>
    </location>
</feature>
<organism evidence="2 3">
    <name type="scientific">Gymnopus androsaceus JB14</name>
    <dbReference type="NCBI Taxonomy" id="1447944"/>
    <lineage>
        <taxon>Eukaryota</taxon>
        <taxon>Fungi</taxon>
        <taxon>Dikarya</taxon>
        <taxon>Basidiomycota</taxon>
        <taxon>Agaricomycotina</taxon>
        <taxon>Agaricomycetes</taxon>
        <taxon>Agaricomycetidae</taxon>
        <taxon>Agaricales</taxon>
        <taxon>Marasmiineae</taxon>
        <taxon>Omphalotaceae</taxon>
        <taxon>Gymnopus</taxon>
    </lineage>
</organism>
<evidence type="ECO:0000313" key="2">
    <source>
        <dbReference type="EMBL" id="KAE9402930.1"/>
    </source>
</evidence>
<accession>A0A6A4HYX8</accession>
<feature type="region of interest" description="Disordered" evidence="1">
    <location>
        <begin position="1"/>
        <end position="71"/>
    </location>
</feature>
<evidence type="ECO:0000256" key="1">
    <source>
        <dbReference type="SAM" id="MobiDB-lite"/>
    </source>
</evidence>
<evidence type="ECO:0000313" key="3">
    <source>
        <dbReference type="Proteomes" id="UP000799118"/>
    </source>
</evidence>
<gene>
    <name evidence="2" type="ORF">BT96DRAFT_917877</name>
</gene>
<dbReference type="OrthoDB" id="2621733at2759"/>
<sequence length="112" mass="12535">VDAMLMQTRSRSPESPPPVRIHSPPPPRQHDKSLCSRNCPIHSKPKSSERKPEGANANQSHVPVRPPRPPTISLSIHSKPSREEFAVPVVNDAQYYVSKAQLDGRGYMPRRV</sequence>